<keyword evidence="5" id="KW-1185">Reference proteome</keyword>
<dbReference type="RefSeq" id="WP_015006224.1">
    <property type="nucleotide sequence ID" value="NZ_JBLHXE010000005.1"/>
</dbReference>
<comment type="caution">
    <text evidence="4">The sequence shown here is derived from an EMBL/GenBank/DDBJ whole genome shotgun (WGS) entry which is preliminary data.</text>
</comment>
<dbReference type="Proteomes" id="UP000015462">
    <property type="component" value="Unassembled WGS sequence"/>
</dbReference>
<dbReference type="InterPro" id="IPR007809">
    <property type="entry name" value="FlgN-like"/>
</dbReference>
<organism evidence="4 5">
    <name type="scientific">Cycloclasticus pugetii</name>
    <dbReference type="NCBI Taxonomy" id="34068"/>
    <lineage>
        <taxon>Bacteria</taxon>
        <taxon>Pseudomonadati</taxon>
        <taxon>Pseudomonadota</taxon>
        <taxon>Gammaproteobacteria</taxon>
        <taxon>Thiotrichales</taxon>
        <taxon>Piscirickettsiaceae</taxon>
        <taxon>Cycloclasticus</taxon>
    </lineage>
</organism>
<dbReference type="EMBL" id="ASHL01000002">
    <property type="protein sequence ID" value="EPD13737.1"/>
    <property type="molecule type" value="Genomic_DNA"/>
</dbReference>
<protein>
    <submittedName>
        <fullName evidence="4">FlgN family protein</fullName>
    </submittedName>
</protein>
<evidence type="ECO:0000256" key="1">
    <source>
        <dbReference type="ARBA" id="ARBA00002397"/>
    </source>
</evidence>
<accession>A0AB33Z3L2</accession>
<dbReference type="Gene3D" id="1.20.58.300">
    <property type="entry name" value="FlgN-like"/>
    <property type="match status" value="1"/>
</dbReference>
<evidence type="ECO:0000313" key="5">
    <source>
        <dbReference type="Proteomes" id="UP000015462"/>
    </source>
</evidence>
<comment type="similarity">
    <text evidence="2">Belongs to the FlgN family.</text>
</comment>
<dbReference type="GO" id="GO:0044780">
    <property type="term" value="P:bacterial-type flagellum assembly"/>
    <property type="evidence" value="ECO:0007669"/>
    <property type="project" value="InterPro"/>
</dbReference>
<proteinExistence type="inferred from homology"/>
<dbReference type="Pfam" id="PF05130">
    <property type="entry name" value="FlgN"/>
    <property type="match status" value="1"/>
</dbReference>
<sequence length="163" mass="18031">MTKKSSDQLIELIQQLEHISGQLNSTLKKEQAVLKLKDSQQLLELSDEKKALVTHLENHTKTTHIFLRNMNINKGLYGFSDALSSLAPGGIKTLLEKAWSNIQALAEDNKELNQINGSIIELNRRHTQRSLDVLRGQASTTTSTYGADGHAANSKVSRNISIA</sequence>
<dbReference type="InterPro" id="IPR036679">
    <property type="entry name" value="FlgN-like_sf"/>
</dbReference>
<evidence type="ECO:0000313" key="4">
    <source>
        <dbReference type="EMBL" id="EPD13737.1"/>
    </source>
</evidence>
<name>A0AB33Z3L2_9GAMM</name>
<evidence type="ECO:0000256" key="3">
    <source>
        <dbReference type="ARBA" id="ARBA00022795"/>
    </source>
</evidence>
<evidence type="ECO:0000256" key="2">
    <source>
        <dbReference type="ARBA" id="ARBA00007703"/>
    </source>
</evidence>
<dbReference type="SUPFAM" id="SSF140566">
    <property type="entry name" value="FlgN-like"/>
    <property type="match status" value="1"/>
</dbReference>
<comment type="function">
    <text evidence="1">Required for the efficient initiation of filament assembly.</text>
</comment>
<dbReference type="AlphaFoldDB" id="A0AB33Z3L2"/>
<gene>
    <name evidence="4" type="ORF">L196_04351</name>
</gene>
<reference evidence="4 5" key="1">
    <citation type="journal article" date="2013" name="Genome Announc.">
        <title>Genome Sequence of the Pyrene- and Fluoranthene-Degrading Bacterium Cycloclasticus sp. Strain PY97M.</title>
        <authorList>
            <person name="Cui Z."/>
            <person name="Xu G."/>
            <person name="Li Q."/>
            <person name="Gao W."/>
            <person name="Zheng L."/>
        </authorList>
    </citation>
    <scope>NUCLEOTIDE SEQUENCE [LARGE SCALE GENOMIC DNA]</scope>
    <source>
        <strain evidence="4 5">PY97M</strain>
    </source>
</reference>
<keyword evidence="3" id="KW-1005">Bacterial flagellum biogenesis</keyword>